<dbReference type="PROSITE" id="PS50893">
    <property type="entry name" value="ABC_TRANSPORTER_2"/>
    <property type="match status" value="1"/>
</dbReference>
<dbReference type="AlphaFoldDB" id="A0A7S2ZA50"/>
<accession>A0A7S2ZA50</accession>
<evidence type="ECO:0000256" key="3">
    <source>
        <dbReference type="ARBA" id="ARBA00022448"/>
    </source>
</evidence>
<evidence type="ECO:0000256" key="2">
    <source>
        <dbReference type="ARBA" id="ARBA00014334"/>
    </source>
</evidence>
<dbReference type="FunFam" id="3.40.50.300:FF:000287">
    <property type="entry name" value="Multidrug ABC transporter ATP-binding protein"/>
    <property type="match status" value="1"/>
</dbReference>
<name>A0A7S2ZA50_9RHOD</name>
<sequence length="320" mass="34390">MRCTSAKTEIQVDRIASNWFSAGVVFRAMDKAFTDLEKMIELSQIPKDVDDAPGAQPIDVPSGSVTFENVSFNYGLGTSGQLSNISFTIEPGKTTAIIGPTGSGKSTIVRLLLRFYDVHTGRILIDGQNISSVTQSSLRHAIGVVAQDTVLFNDTLEYNVNYGKPDASTEDVQNAIAAAQLTEFVSHQPEGLATRVGERGLRLSGGEKQRVGIARMVLKHPKVIVLDESTSALDTRTERAVQAALNDVSKGKTTLVIAHRLSTIADADEILVLKNGVITERGTHSELMKIGEDGDYFTMWTAQAAAAASSDNNTESSQDS</sequence>
<evidence type="ECO:0000313" key="11">
    <source>
        <dbReference type="EMBL" id="CAE0032478.1"/>
    </source>
</evidence>
<dbReference type="GO" id="GO:0016020">
    <property type="term" value="C:membrane"/>
    <property type="evidence" value="ECO:0007669"/>
    <property type="project" value="UniProtKB-SubCell"/>
</dbReference>
<dbReference type="Gene3D" id="3.40.50.300">
    <property type="entry name" value="P-loop containing nucleotide triphosphate hydrolases"/>
    <property type="match status" value="1"/>
</dbReference>
<protein>
    <recommendedName>
        <fullName evidence="2">Probable ATP-dependent transporter ycf16</fullName>
    </recommendedName>
</protein>
<dbReference type="InterPro" id="IPR027417">
    <property type="entry name" value="P-loop_NTPase"/>
</dbReference>
<organism evidence="11">
    <name type="scientific">Rhodosorus marinus</name>
    <dbReference type="NCBI Taxonomy" id="101924"/>
    <lineage>
        <taxon>Eukaryota</taxon>
        <taxon>Rhodophyta</taxon>
        <taxon>Stylonematophyceae</taxon>
        <taxon>Stylonematales</taxon>
        <taxon>Stylonemataceae</taxon>
        <taxon>Rhodosorus</taxon>
    </lineage>
</organism>
<evidence type="ECO:0000256" key="8">
    <source>
        <dbReference type="ARBA" id="ARBA00023136"/>
    </source>
</evidence>
<evidence type="ECO:0000256" key="4">
    <source>
        <dbReference type="ARBA" id="ARBA00022692"/>
    </source>
</evidence>
<evidence type="ECO:0000256" key="5">
    <source>
        <dbReference type="ARBA" id="ARBA00022741"/>
    </source>
</evidence>
<dbReference type="GO" id="GO:0016887">
    <property type="term" value="F:ATP hydrolysis activity"/>
    <property type="evidence" value="ECO:0007669"/>
    <property type="project" value="InterPro"/>
</dbReference>
<keyword evidence="6" id="KW-0067">ATP-binding</keyword>
<keyword evidence="4" id="KW-0812">Transmembrane</keyword>
<proteinExistence type="inferred from homology"/>
<reference evidence="11" key="1">
    <citation type="submission" date="2021-01" db="EMBL/GenBank/DDBJ databases">
        <authorList>
            <person name="Corre E."/>
            <person name="Pelletier E."/>
            <person name="Niang G."/>
            <person name="Scheremetjew M."/>
            <person name="Finn R."/>
            <person name="Kale V."/>
            <person name="Holt S."/>
            <person name="Cochrane G."/>
            <person name="Meng A."/>
            <person name="Brown T."/>
            <person name="Cohen L."/>
        </authorList>
    </citation>
    <scope>NUCLEOTIDE SEQUENCE</scope>
    <source>
        <strain evidence="11">CCMP 769</strain>
    </source>
</reference>
<keyword evidence="5" id="KW-0547">Nucleotide-binding</keyword>
<dbReference type="SMART" id="SM00382">
    <property type="entry name" value="AAA"/>
    <property type="match status" value="1"/>
</dbReference>
<evidence type="ECO:0000256" key="1">
    <source>
        <dbReference type="ARBA" id="ARBA00004141"/>
    </source>
</evidence>
<keyword evidence="7" id="KW-1133">Transmembrane helix</keyword>
<dbReference type="SUPFAM" id="SSF52540">
    <property type="entry name" value="P-loop containing nucleoside triphosphate hydrolases"/>
    <property type="match status" value="1"/>
</dbReference>
<dbReference type="PANTHER" id="PTHR24221:SF654">
    <property type="entry name" value="ATP-BINDING CASSETTE SUB-FAMILY B MEMBER 6"/>
    <property type="match status" value="1"/>
</dbReference>
<gene>
    <name evidence="11" type="ORF">RMAR00112_LOCUS418</name>
</gene>
<dbReference type="GO" id="GO:0042626">
    <property type="term" value="F:ATPase-coupled transmembrane transporter activity"/>
    <property type="evidence" value="ECO:0007669"/>
    <property type="project" value="TreeGrafter"/>
</dbReference>
<dbReference type="EMBL" id="HBHW01000562">
    <property type="protein sequence ID" value="CAE0032478.1"/>
    <property type="molecule type" value="Transcribed_RNA"/>
</dbReference>
<dbReference type="GO" id="GO:0005524">
    <property type="term" value="F:ATP binding"/>
    <property type="evidence" value="ECO:0007669"/>
    <property type="project" value="UniProtKB-KW"/>
</dbReference>
<dbReference type="Gene3D" id="1.20.1560.10">
    <property type="entry name" value="ABC transporter type 1, transmembrane domain"/>
    <property type="match status" value="1"/>
</dbReference>
<comment type="similarity">
    <text evidence="9">Belongs to the ABC transporter superfamily. ABCB family. Heavy Metal importer (TC 3.A.1.210) subfamily.</text>
</comment>
<dbReference type="PANTHER" id="PTHR24221">
    <property type="entry name" value="ATP-BINDING CASSETTE SUB-FAMILY B"/>
    <property type="match status" value="1"/>
</dbReference>
<dbReference type="InterPro" id="IPR036640">
    <property type="entry name" value="ABC1_TM_sf"/>
</dbReference>
<evidence type="ECO:0000256" key="6">
    <source>
        <dbReference type="ARBA" id="ARBA00022840"/>
    </source>
</evidence>
<dbReference type="PROSITE" id="PS00211">
    <property type="entry name" value="ABC_TRANSPORTER_1"/>
    <property type="match status" value="1"/>
</dbReference>
<dbReference type="InterPro" id="IPR003439">
    <property type="entry name" value="ABC_transporter-like_ATP-bd"/>
</dbReference>
<evidence type="ECO:0000256" key="7">
    <source>
        <dbReference type="ARBA" id="ARBA00022989"/>
    </source>
</evidence>
<feature type="domain" description="ABC transporter" evidence="10">
    <location>
        <begin position="65"/>
        <end position="300"/>
    </location>
</feature>
<dbReference type="InterPro" id="IPR003593">
    <property type="entry name" value="AAA+_ATPase"/>
</dbReference>
<keyword evidence="8" id="KW-0472">Membrane</keyword>
<evidence type="ECO:0000259" key="10">
    <source>
        <dbReference type="PROSITE" id="PS50893"/>
    </source>
</evidence>
<dbReference type="InterPro" id="IPR017871">
    <property type="entry name" value="ABC_transporter-like_CS"/>
</dbReference>
<keyword evidence="3" id="KW-0813">Transport</keyword>
<dbReference type="InterPro" id="IPR039421">
    <property type="entry name" value="Type_1_exporter"/>
</dbReference>
<comment type="subcellular location">
    <subcellularLocation>
        <location evidence="1">Membrane</location>
        <topology evidence="1">Multi-pass membrane protein</topology>
    </subcellularLocation>
</comment>
<evidence type="ECO:0000256" key="9">
    <source>
        <dbReference type="ARBA" id="ARBA00024363"/>
    </source>
</evidence>
<dbReference type="Pfam" id="PF00005">
    <property type="entry name" value="ABC_tran"/>
    <property type="match status" value="1"/>
</dbReference>